<dbReference type="Gene3D" id="1.50.10.20">
    <property type="match status" value="2"/>
</dbReference>
<evidence type="ECO:0000256" key="2">
    <source>
        <dbReference type="ARBA" id="ARBA00010952"/>
    </source>
</evidence>
<dbReference type="InterPro" id="IPR008930">
    <property type="entry name" value="Terpenoid_cyclase/PrenylTrfase"/>
</dbReference>
<dbReference type="GO" id="GO:0004867">
    <property type="term" value="F:serine-type endopeptidase inhibitor activity"/>
    <property type="evidence" value="ECO:0007669"/>
    <property type="project" value="UniProtKB-KW"/>
</dbReference>
<dbReference type="PANTHER" id="PTHR11412:SF178">
    <property type="entry name" value="ALPHA-2-MACROGLOBULIN-LIKE PROTEIN 1"/>
    <property type="match status" value="1"/>
</dbReference>
<gene>
    <name evidence="10" type="ORF">PECUL_23A052369</name>
</gene>
<keyword evidence="3" id="KW-0964">Secreted</keyword>
<dbReference type="Gene3D" id="2.60.40.1930">
    <property type="match status" value="1"/>
</dbReference>
<keyword evidence="11" id="KW-1185">Reference proteome</keyword>
<proteinExistence type="inferred from homology"/>
<evidence type="ECO:0000256" key="4">
    <source>
        <dbReference type="ARBA" id="ARBA00022690"/>
    </source>
</evidence>
<evidence type="ECO:0000313" key="11">
    <source>
        <dbReference type="Proteomes" id="UP001295444"/>
    </source>
</evidence>
<comment type="similarity">
    <text evidence="2">Belongs to the protease inhibitor I39 (alpha-2-macroglobulin) family.</text>
</comment>
<dbReference type="SUPFAM" id="SSF48239">
    <property type="entry name" value="Terpenoid cyclases/Protein prenyltransferases"/>
    <property type="match status" value="1"/>
</dbReference>
<dbReference type="InterPro" id="IPR011626">
    <property type="entry name" value="Alpha-macroglobulin_TED"/>
</dbReference>
<dbReference type="SUPFAM" id="SSF81296">
    <property type="entry name" value="E set domains"/>
    <property type="match status" value="1"/>
</dbReference>
<dbReference type="SUPFAM" id="SSF49410">
    <property type="entry name" value="Alpha-macroglobulin receptor domain"/>
    <property type="match status" value="1"/>
</dbReference>
<dbReference type="InterPro" id="IPR009048">
    <property type="entry name" value="A-macroglobulin_rcpt-bd"/>
</dbReference>
<dbReference type="Gene3D" id="2.20.130.20">
    <property type="match status" value="1"/>
</dbReference>
<dbReference type="SMART" id="SM01360">
    <property type="entry name" value="A2M"/>
    <property type="match status" value="1"/>
</dbReference>
<dbReference type="InterPro" id="IPR036595">
    <property type="entry name" value="A-macroglobulin_rcpt-bd_sf"/>
</dbReference>
<keyword evidence="5" id="KW-0722">Serine protease inhibitor</keyword>
<dbReference type="Pfam" id="PF17791">
    <property type="entry name" value="MG3"/>
    <property type="match status" value="1"/>
</dbReference>
<feature type="chain" id="PRO_5041897654" evidence="7">
    <location>
        <begin position="20"/>
        <end position="1359"/>
    </location>
</feature>
<reference evidence="10" key="1">
    <citation type="submission" date="2022-03" db="EMBL/GenBank/DDBJ databases">
        <authorList>
            <person name="Alioto T."/>
            <person name="Alioto T."/>
            <person name="Gomez Garrido J."/>
        </authorList>
    </citation>
    <scope>NUCLEOTIDE SEQUENCE</scope>
</reference>
<dbReference type="InterPro" id="IPR041555">
    <property type="entry name" value="MG3"/>
</dbReference>
<accession>A0AAD1TGM2</accession>
<comment type="subcellular location">
    <subcellularLocation>
        <location evidence="1">Secreted</location>
    </subcellularLocation>
</comment>
<dbReference type="InterPro" id="IPR014756">
    <property type="entry name" value="Ig_E-set"/>
</dbReference>
<dbReference type="Gene3D" id="2.60.40.10">
    <property type="entry name" value="Immunoglobulins"/>
    <property type="match status" value="2"/>
</dbReference>
<feature type="domain" description="Alpha-2-macroglobulin" evidence="8">
    <location>
        <begin position="675"/>
        <end position="764"/>
    </location>
</feature>
<feature type="domain" description="Alpha-macroglobulin receptor-binding" evidence="9">
    <location>
        <begin position="1268"/>
        <end position="1355"/>
    </location>
</feature>
<evidence type="ECO:0000313" key="10">
    <source>
        <dbReference type="EMBL" id="CAH2323053.1"/>
    </source>
</evidence>
<dbReference type="PANTHER" id="PTHR11412">
    <property type="entry name" value="MACROGLOBULIN / COMPLEMENT"/>
    <property type="match status" value="1"/>
</dbReference>
<dbReference type="InterPro" id="IPR001599">
    <property type="entry name" value="Macroglobln_a2"/>
</dbReference>
<dbReference type="Gene3D" id="6.20.50.160">
    <property type="match status" value="1"/>
</dbReference>
<keyword evidence="4" id="KW-0646">Protease inhibitor</keyword>
<organism evidence="10 11">
    <name type="scientific">Pelobates cultripes</name>
    <name type="common">Western spadefoot toad</name>
    <dbReference type="NCBI Taxonomy" id="61616"/>
    <lineage>
        <taxon>Eukaryota</taxon>
        <taxon>Metazoa</taxon>
        <taxon>Chordata</taxon>
        <taxon>Craniata</taxon>
        <taxon>Vertebrata</taxon>
        <taxon>Euteleostomi</taxon>
        <taxon>Amphibia</taxon>
        <taxon>Batrachia</taxon>
        <taxon>Anura</taxon>
        <taxon>Pelobatoidea</taxon>
        <taxon>Pelobatidae</taxon>
        <taxon>Pelobates</taxon>
    </lineage>
</organism>
<name>A0AAD1TGM2_PELCU</name>
<evidence type="ECO:0000256" key="7">
    <source>
        <dbReference type="SAM" id="SignalP"/>
    </source>
</evidence>
<dbReference type="SMART" id="SM01419">
    <property type="entry name" value="Thiol-ester_cl"/>
    <property type="match status" value="1"/>
</dbReference>
<dbReference type="Pfam" id="PF01835">
    <property type="entry name" value="MG2"/>
    <property type="match status" value="1"/>
</dbReference>
<dbReference type="InterPro" id="IPR011625">
    <property type="entry name" value="A2M_N_BRD"/>
</dbReference>
<keyword evidence="7" id="KW-0732">Signal</keyword>
<dbReference type="GO" id="GO:0005615">
    <property type="term" value="C:extracellular space"/>
    <property type="evidence" value="ECO:0007669"/>
    <property type="project" value="InterPro"/>
</dbReference>
<dbReference type="Pfam" id="PF00207">
    <property type="entry name" value="A2M"/>
    <property type="match status" value="1"/>
</dbReference>
<dbReference type="SMART" id="SM01361">
    <property type="entry name" value="A2M_recep"/>
    <property type="match status" value="1"/>
</dbReference>
<dbReference type="Proteomes" id="UP001295444">
    <property type="component" value="Chromosome 11"/>
</dbReference>
<keyword evidence="6" id="KW-1015">Disulfide bond</keyword>
<evidence type="ECO:0000256" key="5">
    <source>
        <dbReference type="ARBA" id="ARBA00022900"/>
    </source>
</evidence>
<dbReference type="InterPro" id="IPR002890">
    <property type="entry name" value="MG2"/>
</dbReference>
<sequence>MGLLLLLLVLCSSLWSSLGDSSKMYYVLLVPAEVHYPSTEKACVHVIGARENLTLTVTLQSESEDIILHQQDMTGPLLHHCINFQIPAPADDVEEVVSIHISLLGKFTDVSESKNIQIRHMGTATMIETDKPMYNCGEQVNFRILRFNIDFLAANDMVSLVQLKDPKENLISQWINLSPQQGIIDLSFSLSSECIEGMYTIKTPDEQQVFQVQEHVLPRSEVLVMLPSVVTVLDENVKYKICGRYSYDKPVSGTITSKLCRKVVPYHWNFSSRPTDICTAHTGRTDKTGCLDIEVPTASHQLRSYDYQMKFVAEATLEEDGTGLQMNATGSCRITAVIAKVTIEDVEISDSHYKPGLRYKGKMKLEGADGTPMKSETLHLTEEYNRKKKERTYITDEYGQVTFTLDTKPWKSQFVYLTASYMKEKPEIIYGELNPVYIDAHITLQPFSTLTNSFLKIQPAELPLICHQEHQIEIDYLIRGSELMGNVETLEVVYVVTLEFSDDEVTPGSTVSMHLTAAPGSLCSIKAVDEGVYFLNPKAEISTDTLYNLLDLRSRYGYPYRVQEQDLICWKGHSRYNKRSLETFHRKKRFVSFSPEPSAPDAFSLIKRLGIKILSNGIIRKPAQCLHSPFKASQFGYGSFEEEPPRMVERPRDTAYGKDMFTDIKQTIRKNLQKTWIWKLVPVGSSGEAVLNTQIPDVITEWKTKMFCMGDSGLGLSPPVSIKTFQSIFLEPILPTSIVRGESFVLRALAFNYLNNIAMIKSTALASPQMEIILCENCSYSQCLAPHETKMFTWKVKPLHVGLLQLTLNIEAISTSELCDGKTPVVPEDGASDTLIKSVIVKPEGMVVETSQNTMLCASGNLSKEVISISLPPEVVPDSARAEVSVMGDLLAVALQGAEDLLNLPYGCGVQNMMSYAINVYVLQYLEKTGRLSESIRARAEDFMRHGYQQELKFKRIDGSFSEFGDKDKEGNTWLNALVMKTMYASSRYISVEQKHINDIAKWLKENQLPSGSFASKVKLFKESLKDEMLKNSMRFLKASLPQVEQLHTKALLSYLFTMSGDTELREGLLEELYEKAVTRDGQVYWSFKTDSSSSKPNSLEVEVASFVALAHLSMEAPTKKDIFNASKIISWLSYKQNPHGGFASTQDTLVAFQAFCRYAELTYTGHIGLEVTVTGDDCQYKFSVNDTTRLLLQKGSLQQIPGNYTIQLKGEGCAYVRTMLKYNMYSAETSPMFDLHVNTTTAACKDQTKLCFHINICTRYIGQRTETGMALIEVNLLSGCSADIETIAKLEMNSLVMKTEVKKDKVIIYINELSHQTECFSFTIIQDIPVENVRPQLVKVLNYYMPDEEAYAMYNLPN</sequence>
<dbReference type="Gene3D" id="2.60.40.1940">
    <property type="match status" value="1"/>
</dbReference>
<dbReference type="InterPro" id="IPR013783">
    <property type="entry name" value="Ig-like_fold"/>
</dbReference>
<dbReference type="Pfam" id="PF17789">
    <property type="entry name" value="MG4"/>
    <property type="match status" value="1"/>
</dbReference>
<evidence type="ECO:0000259" key="8">
    <source>
        <dbReference type="SMART" id="SM01360"/>
    </source>
</evidence>
<dbReference type="Pfam" id="PF07677">
    <property type="entry name" value="A2M_recep"/>
    <property type="match status" value="1"/>
</dbReference>
<dbReference type="EMBL" id="OW240922">
    <property type="protein sequence ID" value="CAH2323053.1"/>
    <property type="molecule type" value="Genomic_DNA"/>
</dbReference>
<evidence type="ECO:0000259" key="9">
    <source>
        <dbReference type="SMART" id="SM01361"/>
    </source>
</evidence>
<dbReference type="InterPro" id="IPR047565">
    <property type="entry name" value="Alpha-macroglob_thiol-ester_cl"/>
</dbReference>
<dbReference type="Pfam" id="PF07703">
    <property type="entry name" value="A2M_BRD"/>
    <property type="match status" value="1"/>
</dbReference>
<dbReference type="Gene3D" id="2.60.40.690">
    <property type="entry name" value="Alpha-macroglobulin, receptor-binding domain"/>
    <property type="match status" value="1"/>
</dbReference>
<protein>
    <submittedName>
        <fullName evidence="10">Alpha-2-macroglobulin 1</fullName>
    </submittedName>
</protein>
<dbReference type="InterPro" id="IPR040839">
    <property type="entry name" value="MG4"/>
</dbReference>
<feature type="signal peptide" evidence="7">
    <location>
        <begin position="1"/>
        <end position="19"/>
    </location>
</feature>
<dbReference type="InterPro" id="IPR050473">
    <property type="entry name" value="A2M/Complement_sys"/>
</dbReference>
<evidence type="ECO:0000256" key="3">
    <source>
        <dbReference type="ARBA" id="ARBA00022525"/>
    </source>
</evidence>
<evidence type="ECO:0000256" key="6">
    <source>
        <dbReference type="ARBA" id="ARBA00023157"/>
    </source>
</evidence>
<dbReference type="Pfam" id="PF07678">
    <property type="entry name" value="TED_complement"/>
    <property type="match status" value="1"/>
</dbReference>
<evidence type="ECO:0000256" key="1">
    <source>
        <dbReference type="ARBA" id="ARBA00004613"/>
    </source>
</evidence>